<accession>A0A420YLJ8</accession>
<feature type="region of interest" description="Disordered" evidence="6">
    <location>
        <begin position="357"/>
        <end position="441"/>
    </location>
</feature>
<feature type="region of interest" description="Disordered" evidence="6">
    <location>
        <begin position="454"/>
        <end position="503"/>
    </location>
</feature>
<dbReference type="PANTHER" id="PTHR33048:SF19">
    <property type="entry name" value="MEMBRANE PROTEIN PTH11-LIKE, PUTATIVE (AFU_ORTHOLOGUE AFUA_1G14080)-RELATED"/>
    <property type="match status" value="1"/>
</dbReference>
<keyword evidence="2 7" id="KW-0812">Transmembrane</keyword>
<evidence type="ECO:0000256" key="5">
    <source>
        <dbReference type="ARBA" id="ARBA00038359"/>
    </source>
</evidence>
<evidence type="ECO:0000256" key="3">
    <source>
        <dbReference type="ARBA" id="ARBA00022989"/>
    </source>
</evidence>
<proteinExistence type="inferred from homology"/>
<evidence type="ECO:0000256" key="7">
    <source>
        <dbReference type="SAM" id="Phobius"/>
    </source>
</evidence>
<dbReference type="GO" id="GO:0016020">
    <property type="term" value="C:membrane"/>
    <property type="evidence" value="ECO:0007669"/>
    <property type="project" value="UniProtKB-SubCell"/>
</dbReference>
<feature type="transmembrane region" description="Helical" evidence="7">
    <location>
        <begin position="18"/>
        <end position="36"/>
    </location>
</feature>
<comment type="caution">
    <text evidence="9">The sequence shown here is derived from an EMBL/GenBank/DDBJ whole genome shotgun (WGS) entry which is preliminary data.</text>
</comment>
<sequence>MSIYTDPPPLRPFREDKPTLLVCWWITLFATVIILLRVGGRFVRSERLFKEDKMAALALIPLYMRIGVVHTVLIYGTNNVQLEGLQLSEEELHKRRVASGLVLLSRILYAATLWILKNTILEFFRRLHVTWRRSYYIGLAIIRGILIATFIAVVIADLAECHPFSHYWQVLPDPGGQCRQGYAQLVTMAVCNVFTDLLLVLFPIPVIVSSGMSLKRKAQLILLFSLSLAPIVVTIYRVPRIMEFQGRQSVRSVYASVEILFATVAANALVLGSFVRDRGVKKNKFKYGSVGANSLAHSSASEGRRPTVNRYWGSLVDLARDTGFGVRPELREADDASMDKEYVPAAPAAPYAENLNTWDFPRHKRQSGRSDESLLEGDTESNRPPTSAAAPRRVSFFDVGGLLDDQPSSRGDSSQSGSDPLAPHSRPSSAVPASGSGFRRGSTAFLQDIGGLLSPLGPAPNYRRSESGTRHSNITEMKPLRGSGSASRSPELEIADPGGLLNT</sequence>
<evidence type="ECO:0000256" key="1">
    <source>
        <dbReference type="ARBA" id="ARBA00004141"/>
    </source>
</evidence>
<name>A0A420YLJ8_9PEZI</name>
<feature type="transmembrane region" description="Helical" evidence="7">
    <location>
        <begin position="182"/>
        <end position="208"/>
    </location>
</feature>
<evidence type="ECO:0000256" key="6">
    <source>
        <dbReference type="SAM" id="MobiDB-lite"/>
    </source>
</evidence>
<dbReference type="InterPro" id="IPR049326">
    <property type="entry name" value="Rhodopsin_dom_fungi"/>
</dbReference>
<feature type="transmembrane region" description="Helical" evidence="7">
    <location>
        <begin position="56"/>
        <end position="77"/>
    </location>
</feature>
<feature type="transmembrane region" description="Helical" evidence="7">
    <location>
        <begin position="97"/>
        <end position="116"/>
    </location>
</feature>
<dbReference type="Proteomes" id="UP000275385">
    <property type="component" value="Unassembled WGS sequence"/>
</dbReference>
<feature type="domain" description="Rhodopsin" evidence="8">
    <location>
        <begin position="36"/>
        <end position="266"/>
    </location>
</feature>
<comment type="similarity">
    <text evidence="5">Belongs to the SAT4 family.</text>
</comment>
<evidence type="ECO:0000256" key="2">
    <source>
        <dbReference type="ARBA" id="ARBA00022692"/>
    </source>
</evidence>
<organism evidence="9 10">
    <name type="scientific">Coniochaeta pulveracea</name>
    <dbReference type="NCBI Taxonomy" id="177199"/>
    <lineage>
        <taxon>Eukaryota</taxon>
        <taxon>Fungi</taxon>
        <taxon>Dikarya</taxon>
        <taxon>Ascomycota</taxon>
        <taxon>Pezizomycotina</taxon>
        <taxon>Sordariomycetes</taxon>
        <taxon>Sordariomycetidae</taxon>
        <taxon>Coniochaetales</taxon>
        <taxon>Coniochaetaceae</taxon>
        <taxon>Coniochaeta</taxon>
    </lineage>
</organism>
<dbReference type="InterPro" id="IPR052337">
    <property type="entry name" value="SAT4-like"/>
</dbReference>
<evidence type="ECO:0000313" key="10">
    <source>
        <dbReference type="Proteomes" id="UP000275385"/>
    </source>
</evidence>
<dbReference type="STRING" id="177199.A0A420YLJ8"/>
<keyword evidence="3 7" id="KW-1133">Transmembrane helix</keyword>
<evidence type="ECO:0000259" key="8">
    <source>
        <dbReference type="Pfam" id="PF20684"/>
    </source>
</evidence>
<dbReference type="AlphaFoldDB" id="A0A420YLJ8"/>
<dbReference type="OrthoDB" id="5398233at2759"/>
<gene>
    <name evidence="9" type="ORF">DL546_004646</name>
</gene>
<feature type="transmembrane region" description="Helical" evidence="7">
    <location>
        <begin position="220"/>
        <end position="238"/>
    </location>
</feature>
<reference evidence="9 10" key="1">
    <citation type="submission" date="2018-08" db="EMBL/GenBank/DDBJ databases">
        <title>Draft genome of the lignicolous fungus Coniochaeta pulveracea.</title>
        <authorList>
            <person name="Borstlap C.J."/>
            <person name="De Witt R.N."/>
            <person name="Botha A."/>
            <person name="Volschenk H."/>
        </authorList>
    </citation>
    <scope>NUCLEOTIDE SEQUENCE [LARGE SCALE GENOMIC DNA]</scope>
    <source>
        <strain evidence="9 10">CAB683</strain>
    </source>
</reference>
<keyword evidence="4 7" id="KW-0472">Membrane</keyword>
<feature type="transmembrane region" description="Helical" evidence="7">
    <location>
        <begin position="253"/>
        <end position="275"/>
    </location>
</feature>
<comment type="subcellular location">
    <subcellularLocation>
        <location evidence="1">Membrane</location>
        <topology evidence="1">Multi-pass membrane protein</topology>
    </subcellularLocation>
</comment>
<protein>
    <recommendedName>
        <fullName evidence="8">Rhodopsin domain-containing protein</fullName>
    </recommendedName>
</protein>
<keyword evidence="10" id="KW-1185">Reference proteome</keyword>
<evidence type="ECO:0000313" key="9">
    <source>
        <dbReference type="EMBL" id="RKU48777.1"/>
    </source>
</evidence>
<dbReference type="PANTHER" id="PTHR33048">
    <property type="entry name" value="PTH11-LIKE INTEGRAL MEMBRANE PROTEIN (AFU_ORTHOLOGUE AFUA_5G11245)"/>
    <property type="match status" value="1"/>
</dbReference>
<feature type="transmembrane region" description="Helical" evidence="7">
    <location>
        <begin position="136"/>
        <end position="156"/>
    </location>
</feature>
<feature type="compositionally biased region" description="Low complexity" evidence="6">
    <location>
        <begin position="404"/>
        <end position="420"/>
    </location>
</feature>
<dbReference type="Pfam" id="PF20684">
    <property type="entry name" value="Fung_rhodopsin"/>
    <property type="match status" value="1"/>
</dbReference>
<dbReference type="EMBL" id="QVQW01000003">
    <property type="protein sequence ID" value="RKU48777.1"/>
    <property type="molecule type" value="Genomic_DNA"/>
</dbReference>
<evidence type="ECO:0000256" key="4">
    <source>
        <dbReference type="ARBA" id="ARBA00023136"/>
    </source>
</evidence>